<dbReference type="Proteomes" id="UP001066276">
    <property type="component" value="Chromosome 7"/>
</dbReference>
<dbReference type="AlphaFoldDB" id="A0AAV7PK66"/>
<keyword evidence="2" id="KW-1185">Reference proteome</keyword>
<sequence length="147" mass="16173">MGLLITGNNLDKWNQYVWPDAMDFPLYHQSNKSRGRGPAADSNGRLNKVRCAPGWVEAGGGGTIAQLEPLLTHRSPLRECRAQSIESPVTRNGYSGRRQLMAGCGLESHTKPRPQFWSGTEDCSSVLRGWELLSSVARDSSQPASLY</sequence>
<gene>
    <name evidence="1" type="ORF">NDU88_005369</name>
</gene>
<organism evidence="1 2">
    <name type="scientific">Pleurodeles waltl</name>
    <name type="common">Iberian ribbed newt</name>
    <dbReference type="NCBI Taxonomy" id="8319"/>
    <lineage>
        <taxon>Eukaryota</taxon>
        <taxon>Metazoa</taxon>
        <taxon>Chordata</taxon>
        <taxon>Craniata</taxon>
        <taxon>Vertebrata</taxon>
        <taxon>Euteleostomi</taxon>
        <taxon>Amphibia</taxon>
        <taxon>Batrachia</taxon>
        <taxon>Caudata</taxon>
        <taxon>Salamandroidea</taxon>
        <taxon>Salamandridae</taxon>
        <taxon>Pleurodelinae</taxon>
        <taxon>Pleurodeles</taxon>
    </lineage>
</organism>
<accession>A0AAV7PK66</accession>
<reference evidence="1" key="1">
    <citation type="journal article" date="2022" name="bioRxiv">
        <title>Sequencing and chromosome-scale assembly of the giantPleurodeles waltlgenome.</title>
        <authorList>
            <person name="Brown T."/>
            <person name="Elewa A."/>
            <person name="Iarovenko S."/>
            <person name="Subramanian E."/>
            <person name="Araus A.J."/>
            <person name="Petzold A."/>
            <person name="Susuki M."/>
            <person name="Suzuki K.-i.T."/>
            <person name="Hayashi T."/>
            <person name="Toyoda A."/>
            <person name="Oliveira C."/>
            <person name="Osipova E."/>
            <person name="Leigh N.D."/>
            <person name="Simon A."/>
            <person name="Yun M.H."/>
        </authorList>
    </citation>
    <scope>NUCLEOTIDE SEQUENCE</scope>
    <source>
        <strain evidence="1">20211129_DDA</strain>
        <tissue evidence="1">Liver</tissue>
    </source>
</reference>
<name>A0AAV7PK66_PLEWA</name>
<evidence type="ECO:0000313" key="1">
    <source>
        <dbReference type="EMBL" id="KAJ1126963.1"/>
    </source>
</evidence>
<proteinExistence type="predicted"/>
<protein>
    <submittedName>
        <fullName evidence="1">Uncharacterized protein</fullName>
    </submittedName>
</protein>
<comment type="caution">
    <text evidence="1">The sequence shown here is derived from an EMBL/GenBank/DDBJ whole genome shotgun (WGS) entry which is preliminary data.</text>
</comment>
<evidence type="ECO:0000313" key="2">
    <source>
        <dbReference type="Proteomes" id="UP001066276"/>
    </source>
</evidence>
<dbReference type="EMBL" id="JANPWB010000011">
    <property type="protein sequence ID" value="KAJ1126963.1"/>
    <property type="molecule type" value="Genomic_DNA"/>
</dbReference>